<proteinExistence type="predicted"/>
<name>A0A2T3HPW2_9SPHI</name>
<feature type="domain" description="AB hydrolase-1" evidence="1">
    <location>
        <begin position="31"/>
        <end position="152"/>
    </location>
</feature>
<comment type="caution">
    <text evidence="2">The sequence shown here is derived from an EMBL/GenBank/DDBJ whole genome shotgun (WGS) entry which is preliminary data.</text>
</comment>
<evidence type="ECO:0000313" key="3">
    <source>
        <dbReference type="Proteomes" id="UP000240912"/>
    </source>
</evidence>
<dbReference type="InterPro" id="IPR029058">
    <property type="entry name" value="AB_hydrolase_fold"/>
</dbReference>
<dbReference type="Proteomes" id="UP000240912">
    <property type="component" value="Unassembled WGS sequence"/>
</dbReference>
<dbReference type="SUPFAM" id="SSF53474">
    <property type="entry name" value="alpha/beta-Hydrolases"/>
    <property type="match status" value="1"/>
</dbReference>
<reference evidence="2 3" key="1">
    <citation type="submission" date="2018-03" db="EMBL/GenBank/DDBJ databases">
        <authorList>
            <person name="Keele B.F."/>
        </authorList>
    </citation>
    <scope>NUCLEOTIDE SEQUENCE [LARGE SCALE GENOMIC DNA]</scope>
    <source>
        <strain evidence="2 3">YL28-9</strain>
    </source>
</reference>
<dbReference type="AlphaFoldDB" id="A0A2T3HPW2"/>
<keyword evidence="2" id="KW-0378">Hydrolase</keyword>
<organism evidence="2 3">
    <name type="scientific">Pedobacter yulinensis</name>
    <dbReference type="NCBI Taxonomy" id="2126353"/>
    <lineage>
        <taxon>Bacteria</taxon>
        <taxon>Pseudomonadati</taxon>
        <taxon>Bacteroidota</taxon>
        <taxon>Sphingobacteriia</taxon>
        <taxon>Sphingobacteriales</taxon>
        <taxon>Sphingobacteriaceae</taxon>
        <taxon>Pedobacter</taxon>
    </lineage>
</organism>
<dbReference type="GO" id="GO:0016787">
    <property type="term" value="F:hydrolase activity"/>
    <property type="evidence" value="ECO:0007669"/>
    <property type="project" value="UniProtKB-KW"/>
</dbReference>
<gene>
    <name evidence="2" type="ORF">C7T94_07215</name>
</gene>
<dbReference type="RefSeq" id="WP_107214580.1">
    <property type="nucleotide sequence ID" value="NZ_KZ686268.1"/>
</dbReference>
<dbReference type="Pfam" id="PF00561">
    <property type="entry name" value="Abhydrolase_1"/>
    <property type="match status" value="1"/>
</dbReference>
<sequence>MIVQHDFSLIGADGKLITGDLTFEEKNVQQPIVLFIHGFKGFKDWGTHNQVARQFAAGGYRYVKFNFSHNGVTPENQAEVTDLETFASNTISKEMFDLKKVIDFILESYSKDNSLYLLGHSRGGGLAILQAATDTRVKKLITLSAIDNFKSLWTKEQEAIWTKTGRIHVTNARTGEDMPVDKTLLDDLDENPEVFDIPAAARKINVPWLIVHGDDDVNVPFAVAQRLADAQPNSRLLKIEKANHVYAATHPHTSDALPAQLVKVVERSLAFLATD</sequence>
<dbReference type="EMBL" id="PYLS01000004">
    <property type="protein sequence ID" value="PST84484.1"/>
    <property type="molecule type" value="Genomic_DNA"/>
</dbReference>
<dbReference type="Gene3D" id="3.40.50.1820">
    <property type="entry name" value="alpha/beta hydrolase"/>
    <property type="match status" value="1"/>
</dbReference>
<evidence type="ECO:0000313" key="2">
    <source>
        <dbReference type="EMBL" id="PST84484.1"/>
    </source>
</evidence>
<keyword evidence="3" id="KW-1185">Reference proteome</keyword>
<dbReference type="PANTHER" id="PTHR43689">
    <property type="entry name" value="HYDROLASE"/>
    <property type="match status" value="1"/>
</dbReference>
<dbReference type="PANTHER" id="PTHR43689:SF8">
    <property type="entry name" value="ALPHA_BETA-HYDROLASES SUPERFAMILY PROTEIN"/>
    <property type="match status" value="1"/>
</dbReference>
<dbReference type="InterPro" id="IPR000073">
    <property type="entry name" value="AB_hydrolase_1"/>
</dbReference>
<dbReference type="OrthoDB" id="9808543at2"/>
<evidence type="ECO:0000259" key="1">
    <source>
        <dbReference type="Pfam" id="PF00561"/>
    </source>
</evidence>
<protein>
    <submittedName>
        <fullName evidence="2">Alpha/beta hydrolase</fullName>
    </submittedName>
</protein>
<accession>A0A2T3HPW2</accession>